<evidence type="ECO:0000313" key="2">
    <source>
        <dbReference type="EMBL" id="MFC5771913.1"/>
    </source>
</evidence>
<feature type="compositionally biased region" description="Low complexity" evidence="1">
    <location>
        <begin position="120"/>
        <end position="134"/>
    </location>
</feature>
<organism evidence="2 3">
    <name type="scientific">Thauera sinica</name>
    <dbReference type="NCBI Taxonomy" id="2665146"/>
    <lineage>
        <taxon>Bacteria</taxon>
        <taxon>Pseudomonadati</taxon>
        <taxon>Pseudomonadota</taxon>
        <taxon>Betaproteobacteria</taxon>
        <taxon>Rhodocyclales</taxon>
        <taxon>Zoogloeaceae</taxon>
        <taxon>Thauera</taxon>
    </lineage>
</organism>
<dbReference type="Proteomes" id="UP001595974">
    <property type="component" value="Unassembled WGS sequence"/>
</dbReference>
<comment type="caution">
    <text evidence="2">The sequence shown here is derived from an EMBL/GenBank/DDBJ whole genome shotgun (WGS) entry which is preliminary data.</text>
</comment>
<feature type="compositionally biased region" description="Pro residues" evidence="1">
    <location>
        <begin position="88"/>
        <end position="119"/>
    </location>
</feature>
<proteinExistence type="predicted"/>
<gene>
    <name evidence="2" type="ORF">ACFPTN_21240</name>
</gene>
<dbReference type="EMBL" id="JBHSOG010000102">
    <property type="protein sequence ID" value="MFC5771913.1"/>
    <property type="molecule type" value="Genomic_DNA"/>
</dbReference>
<feature type="region of interest" description="Disordered" evidence="1">
    <location>
        <begin position="46"/>
        <end position="134"/>
    </location>
</feature>
<dbReference type="RefSeq" id="WP_198363233.1">
    <property type="nucleotide sequence ID" value="NZ_JBHSOG010000102.1"/>
</dbReference>
<evidence type="ECO:0000256" key="1">
    <source>
        <dbReference type="SAM" id="MobiDB-lite"/>
    </source>
</evidence>
<accession>A0ABW1AX67</accession>
<reference evidence="3" key="1">
    <citation type="journal article" date="2019" name="Int. J. Syst. Evol. Microbiol.">
        <title>The Global Catalogue of Microorganisms (GCM) 10K type strain sequencing project: providing services to taxonomists for standard genome sequencing and annotation.</title>
        <authorList>
            <consortium name="The Broad Institute Genomics Platform"/>
            <consortium name="The Broad Institute Genome Sequencing Center for Infectious Disease"/>
            <person name="Wu L."/>
            <person name="Ma J."/>
        </authorList>
    </citation>
    <scope>NUCLEOTIDE SEQUENCE [LARGE SCALE GENOMIC DNA]</scope>
    <source>
        <strain evidence="3">SHR3</strain>
    </source>
</reference>
<dbReference type="PRINTS" id="PR01217">
    <property type="entry name" value="PRICHEXTENSN"/>
</dbReference>
<feature type="compositionally biased region" description="Pro residues" evidence="1">
    <location>
        <begin position="50"/>
        <end position="82"/>
    </location>
</feature>
<evidence type="ECO:0008006" key="4">
    <source>
        <dbReference type="Google" id="ProtNLM"/>
    </source>
</evidence>
<evidence type="ECO:0000313" key="3">
    <source>
        <dbReference type="Proteomes" id="UP001595974"/>
    </source>
</evidence>
<keyword evidence="3" id="KW-1185">Reference proteome</keyword>
<sequence length="331" mass="34827">MCIHATQESRHARRASAAGAARRLLVFAFVSMSIALLGGCSKQEEAAYAPPAPAPAEPAPAEPAAPEPPAVAPAPAPAPAEPPATVGPKPPAAALPEPPAMAPEPESPSPPPPPPPAAARPPAAANGHPPAAAIPSFPWPPPRYSAFSTIAREWVAPAAGATLGSAAARIEQAFDAAGYVERSYYRIPGGFALVSRVEHIRADATPFAPPQRWTVDAPPLREGLIDIIRALFNAPPGFYRVIAFAVTDQDFAAREQAPTSEEARRWVSGGVLRLPAEIGALPYSERHYTSALIYEFERRADRAEASVRLPSDSPGRTHLERAGLWQALAAR</sequence>
<name>A0ABW1AX67_9RHOO</name>
<protein>
    <recommendedName>
        <fullName evidence="4">Lipoprotein</fullName>
    </recommendedName>
</protein>